<sequence>MIKQVLIFLAIIFLAQSCGVSQMMECGKKITLSEKNCLNAQNIQACLYKYDECNQCVEFFLEKYQQTEIEPLSMSFECQMKKGVCKGHCDKEQNSAYCMKMCMKMAGCA</sequence>
<evidence type="ECO:0000313" key="3">
    <source>
        <dbReference type="Proteomes" id="UP000054937"/>
    </source>
</evidence>
<dbReference type="AlphaFoldDB" id="A0A0V0R3N5"/>
<evidence type="ECO:0000256" key="1">
    <source>
        <dbReference type="SAM" id="SignalP"/>
    </source>
</evidence>
<organism evidence="2 3">
    <name type="scientific">Pseudocohnilembus persalinus</name>
    <name type="common">Ciliate</name>
    <dbReference type="NCBI Taxonomy" id="266149"/>
    <lineage>
        <taxon>Eukaryota</taxon>
        <taxon>Sar</taxon>
        <taxon>Alveolata</taxon>
        <taxon>Ciliophora</taxon>
        <taxon>Intramacronucleata</taxon>
        <taxon>Oligohymenophorea</taxon>
        <taxon>Scuticociliatia</taxon>
        <taxon>Philasterida</taxon>
        <taxon>Pseudocohnilembidae</taxon>
        <taxon>Pseudocohnilembus</taxon>
    </lineage>
</organism>
<dbReference type="Proteomes" id="UP000054937">
    <property type="component" value="Unassembled WGS sequence"/>
</dbReference>
<keyword evidence="1" id="KW-0732">Signal</keyword>
<evidence type="ECO:0008006" key="4">
    <source>
        <dbReference type="Google" id="ProtNLM"/>
    </source>
</evidence>
<dbReference type="PROSITE" id="PS51257">
    <property type="entry name" value="PROKAR_LIPOPROTEIN"/>
    <property type="match status" value="1"/>
</dbReference>
<name>A0A0V0R3N5_PSEPJ</name>
<dbReference type="EMBL" id="LDAU01000057">
    <property type="protein sequence ID" value="KRX08837.1"/>
    <property type="molecule type" value="Genomic_DNA"/>
</dbReference>
<keyword evidence="3" id="KW-1185">Reference proteome</keyword>
<feature type="chain" id="PRO_5006867671" description="Insulin-like growth factor binding protein, N-terminal" evidence="1">
    <location>
        <begin position="18"/>
        <end position="109"/>
    </location>
</feature>
<accession>A0A0V0R3N5</accession>
<evidence type="ECO:0000313" key="2">
    <source>
        <dbReference type="EMBL" id="KRX08837.1"/>
    </source>
</evidence>
<protein>
    <recommendedName>
        <fullName evidence="4">Insulin-like growth factor binding protein, N-terminal</fullName>
    </recommendedName>
</protein>
<gene>
    <name evidence="2" type="ORF">PPERSA_08941</name>
</gene>
<comment type="caution">
    <text evidence="2">The sequence shown here is derived from an EMBL/GenBank/DDBJ whole genome shotgun (WGS) entry which is preliminary data.</text>
</comment>
<reference evidence="2 3" key="1">
    <citation type="journal article" date="2015" name="Sci. Rep.">
        <title>Genome of the facultative scuticociliatosis pathogen Pseudocohnilembus persalinus provides insight into its virulence through horizontal gene transfer.</title>
        <authorList>
            <person name="Xiong J."/>
            <person name="Wang G."/>
            <person name="Cheng J."/>
            <person name="Tian M."/>
            <person name="Pan X."/>
            <person name="Warren A."/>
            <person name="Jiang C."/>
            <person name="Yuan D."/>
            <person name="Miao W."/>
        </authorList>
    </citation>
    <scope>NUCLEOTIDE SEQUENCE [LARGE SCALE GENOMIC DNA]</scope>
    <source>
        <strain evidence="2">36N120E</strain>
    </source>
</reference>
<dbReference type="InParanoid" id="A0A0V0R3N5"/>
<feature type="signal peptide" evidence="1">
    <location>
        <begin position="1"/>
        <end position="17"/>
    </location>
</feature>
<proteinExistence type="predicted"/>